<dbReference type="GO" id="GO:0030596">
    <property type="term" value="F:alpha-L-rhamnosidase activity"/>
    <property type="evidence" value="ECO:0007669"/>
    <property type="project" value="UniProtKB-EC"/>
</dbReference>
<dbReference type="PANTHER" id="PTHR33307">
    <property type="entry name" value="ALPHA-RHAMNOSIDASE (EUROFUNG)"/>
    <property type="match status" value="1"/>
</dbReference>
<proteinExistence type="predicted"/>
<dbReference type="InterPro" id="IPR035396">
    <property type="entry name" value="Bac_rhamnosid6H"/>
</dbReference>
<sequence>MTLQNDPRTDASAGVHAGAPTPFGLLIDGRAHRGEGESRGVDVAIRSHPRLSWRVDESRTAYEVEVADEDGDRVWSTGRVESSGTSVTVDTTLSPRQRYLVAVRLQGGDGRWSPWVRSEFETGPSTLADWQAEWISVPARSRLRRSFELRKPVQRGRLYLTGQGLVRSEINGEAVNAGHLDPTRTDAGRALYRCYDVGDILAAGHNDLDLVVAMGEWSRTGLEPRVLAELVIWHPDGTRTTIVPDTEAVVSASRVTLEDPFYVERHDAAVEADPCWVPLAPSARLAPADESDDPALPPSVVEPDPTPPAHVVSRVPLVEIGRSAGIRLYDAGTNIAGRSRIEVLGALPRGTRVRSIHGEHVGADGRLDTTNLMMPFDDGRERQVVEWLATGEPGDVVEAWFAYHGFRYVEVQGLPDDADVHATAGILHTDLERSGRITTGSPTIERLLERAERTLLNNVHGVPEDCPTREQSAWTGDTASVAEYELAAFDTENFFAKWIRDLLTSQAADGGLPAIAPDVRSPRLPADPVWGAALHRVLLGHWLHYGDELLVREALPGLRRWAAFQLSCADDTGVIARSPISYGHDWLALEQTPPEVHHTAAAIDCLLALSRLEAEVGDAAASATWWEHVERLRAAARARFHDPDRGVFANGSQGAYAAAIDAGILTGADAEQAAERIEQDVRARGNRISGGFATTRTIVRALTATGRSQVVADMLEQPAEPGIGAMLASGPGTFWECWWIDPTNTGTGSLDHVGLGGVFAGWVWHALAGLAPTSAGYRTFAVAPQFVAGLDDLHLQTQTPLGTIRIAYRIVDDVATIELDVPVGSLATVVLPGTATREVAAGRHEFRVAALRREIFVPGADSEKWTAPSIAPRAGDVTGSRGLLAEALSDGTLHAQGLGALQTMAGLNCMPIPHAQPAGAVVEVTSGRAVDPPIARIEFLHPLDASDATFLYALVDLCDDRWSRGSRPTIRLIASDGSQLLAAGTSWPAGWNRVAVDVEEWQGRSSIAALEVSLLPPGDAAEDHVMPQGAGESPGGFHLGEIGISQAHRTW</sequence>
<dbReference type="Proteomes" id="UP001139354">
    <property type="component" value="Unassembled WGS sequence"/>
</dbReference>
<dbReference type="EMBL" id="JAGTTN010000001">
    <property type="protein sequence ID" value="MCC2031507.1"/>
    <property type="molecule type" value="Genomic_DNA"/>
</dbReference>
<dbReference type="InterPro" id="IPR036116">
    <property type="entry name" value="FN3_sf"/>
</dbReference>
<organism evidence="8 9">
    <name type="scientific">Microbacterium allomyrinae</name>
    <dbReference type="NCBI Taxonomy" id="2830666"/>
    <lineage>
        <taxon>Bacteria</taxon>
        <taxon>Bacillati</taxon>
        <taxon>Actinomycetota</taxon>
        <taxon>Actinomycetes</taxon>
        <taxon>Micrococcales</taxon>
        <taxon>Microbacteriaceae</taxon>
        <taxon>Microbacterium</taxon>
    </lineage>
</organism>
<dbReference type="InterPro" id="IPR013737">
    <property type="entry name" value="Bac_rhamnosid_N"/>
</dbReference>
<dbReference type="SUPFAM" id="SSF49265">
    <property type="entry name" value="Fibronectin type III"/>
    <property type="match status" value="1"/>
</dbReference>
<keyword evidence="5" id="KW-0624">Polysaccharide degradation</keyword>
<dbReference type="Gene3D" id="2.60.40.10">
    <property type="entry name" value="Immunoglobulins"/>
    <property type="match status" value="1"/>
</dbReference>
<reference evidence="8" key="1">
    <citation type="submission" date="2021-04" db="EMBL/GenBank/DDBJ databases">
        <title>Microbacterium tenobrionis sp. nov. and Microbacterium allomyrinae sp. nov., isolated from larvae of Tenobrio molitor and Allomyrina dichotoma, respectively.</title>
        <authorList>
            <person name="Lee S.D."/>
        </authorList>
    </citation>
    <scope>NUCLEOTIDE SEQUENCE</scope>
    <source>
        <strain evidence="8">BWT-G7</strain>
    </source>
</reference>
<accession>A0A9X1LST9</accession>
<gene>
    <name evidence="8" type="ORF">KEC57_04840</name>
</gene>
<dbReference type="Pfam" id="PF25788">
    <property type="entry name" value="Ig_Rha78A_N"/>
    <property type="match status" value="1"/>
</dbReference>
<comment type="caution">
    <text evidence="8">The sequence shown here is derived from an EMBL/GenBank/DDBJ whole genome shotgun (WGS) entry which is preliminary data.</text>
</comment>
<dbReference type="Pfam" id="PF17389">
    <property type="entry name" value="Bac_rhamnosid6H"/>
    <property type="match status" value="1"/>
</dbReference>
<dbReference type="EC" id="3.2.1.40" evidence="2"/>
<evidence type="ECO:0000256" key="1">
    <source>
        <dbReference type="ARBA" id="ARBA00001445"/>
    </source>
</evidence>
<dbReference type="GO" id="GO:0000272">
    <property type="term" value="P:polysaccharide catabolic process"/>
    <property type="evidence" value="ECO:0007669"/>
    <property type="project" value="UniProtKB-KW"/>
</dbReference>
<dbReference type="Gene3D" id="2.60.420.10">
    <property type="entry name" value="Maltose phosphorylase, domain 3"/>
    <property type="match status" value="1"/>
</dbReference>
<dbReference type="InterPro" id="IPR035398">
    <property type="entry name" value="Bac_rhamnosid_C"/>
</dbReference>
<keyword evidence="4" id="KW-0326">Glycosidase</keyword>
<dbReference type="InterPro" id="IPR016007">
    <property type="entry name" value="Alpha_rhamnosid"/>
</dbReference>
<evidence type="ECO:0000313" key="9">
    <source>
        <dbReference type="Proteomes" id="UP001139354"/>
    </source>
</evidence>
<dbReference type="Gene3D" id="2.60.120.260">
    <property type="entry name" value="Galactose-binding domain-like"/>
    <property type="match status" value="2"/>
</dbReference>
<dbReference type="InterPro" id="IPR013783">
    <property type="entry name" value="Ig-like_fold"/>
</dbReference>
<dbReference type="RefSeq" id="WP_229383386.1">
    <property type="nucleotide sequence ID" value="NZ_JAGTTN010000001.1"/>
</dbReference>
<protein>
    <recommendedName>
        <fullName evidence="2">alpha-L-rhamnosidase</fullName>
        <ecNumber evidence="2">3.2.1.40</ecNumber>
    </recommendedName>
</protein>
<feature type="region of interest" description="Disordered" evidence="6">
    <location>
        <begin position="286"/>
        <end position="308"/>
    </location>
</feature>
<dbReference type="PANTHER" id="PTHR33307:SF6">
    <property type="entry name" value="ALPHA-RHAMNOSIDASE (EUROFUNG)-RELATED"/>
    <property type="match status" value="1"/>
</dbReference>
<evidence type="ECO:0000256" key="6">
    <source>
        <dbReference type="SAM" id="MobiDB-lite"/>
    </source>
</evidence>
<dbReference type="InterPro" id="IPR012341">
    <property type="entry name" value="6hp_glycosidase-like_sf"/>
</dbReference>
<dbReference type="CDD" id="cd00063">
    <property type="entry name" value="FN3"/>
    <property type="match status" value="1"/>
</dbReference>
<dbReference type="Pfam" id="PF17390">
    <property type="entry name" value="Bac_rhamnosid_C"/>
    <property type="match status" value="1"/>
</dbReference>
<comment type="catalytic activity">
    <reaction evidence="1">
        <text>Hydrolysis of terminal non-reducing alpha-L-rhamnose residues in alpha-L-rhamnosides.</text>
        <dbReference type="EC" id="3.2.1.40"/>
    </reaction>
</comment>
<dbReference type="Pfam" id="PF05592">
    <property type="entry name" value="Bac_rhamnosid"/>
    <property type="match status" value="1"/>
</dbReference>
<dbReference type="InterPro" id="IPR008902">
    <property type="entry name" value="Rhamnosid_concanavalin"/>
</dbReference>
<dbReference type="Gene3D" id="1.50.10.10">
    <property type="match status" value="1"/>
</dbReference>
<dbReference type="InterPro" id="IPR003961">
    <property type="entry name" value="FN3_dom"/>
</dbReference>
<name>A0A9X1LST9_9MICO</name>
<evidence type="ECO:0000256" key="5">
    <source>
        <dbReference type="ARBA" id="ARBA00023326"/>
    </source>
</evidence>
<keyword evidence="5" id="KW-0119">Carbohydrate metabolism</keyword>
<evidence type="ECO:0000313" key="8">
    <source>
        <dbReference type="EMBL" id="MCC2031507.1"/>
    </source>
</evidence>
<feature type="domain" description="Fibronectin type-III" evidence="7">
    <location>
        <begin position="34"/>
        <end position="125"/>
    </location>
</feature>
<keyword evidence="9" id="KW-1185">Reference proteome</keyword>
<dbReference type="AlphaFoldDB" id="A0A9X1LST9"/>
<evidence type="ECO:0000256" key="3">
    <source>
        <dbReference type="ARBA" id="ARBA00022801"/>
    </source>
</evidence>
<keyword evidence="3 8" id="KW-0378">Hydrolase</keyword>
<evidence type="ECO:0000259" key="7">
    <source>
        <dbReference type="PROSITE" id="PS50853"/>
    </source>
</evidence>
<evidence type="ECO:0000256" key="4">
    <source>
        <dbReference type="ARBA" id="ARBA00023295"/>
    </source>
</evidence>
<dbReference type="InterPro" id="IPR008928">
    <property type="entry name" value="6-hairpin_glycosidase_sf"/>
</dbReference>
<evidence type="ECO:0000256" key="2">
    <source>
        <dbReference type="ARBA" id="ARBA00012652"/>
    </source>
</evidence>
<dbReference type="SUPFAM" id="SSF48208">
    <property type="entry name" value="Six-hairpin glycosidases"/>
    <property type="match status" value="1"/>
</dbReference>
<dbReference type="Pfam" id="PF08531">
    <property type="entry name" value="Bac_rhamnosid_N"/>
    <property type="match status" value="1"/>
</dbReference>
<dbReference type="PROSITE" id="PS50853">
    <property type="entry name" value="FN3"/>
    <property type="match status" value="1"/>
</dbReference>